<keyword evidence="6 14" id="KW-0067">ATP-binding</keyword>
<dbReference type="PROSITE" id="PS00211">
    <property type="entry name" value="ABC_TRANSPORTER_1"/>
    <property type="match status" value="1"/>
</dbReference>
<keyword evidence="5" id="KW-0547">Nucleotide-binding</keyword>
<keyword evidence="7" id="KW-1278">Translocase</keyword>
<protein>
    <submittedName>
        <fullName evidence="14">ATP-binding cassette, subfamily B, MsbA</fullName>
    </submittedName>
</protein>
<dbReference type="GO" id="GO:0015421">
    <property type="term" value="F:ABC-type oligopeptide transporter activity"/>
    <property type="evidence" value="ECO:0007669"/>
    <property type="project" value="TreeGrafter"/>
</dbReference>
<dbReference type="InterPro" id="IPR036640">
    <property type="entry name" value="ABC1_TM_sf"/>
</dbReference>
<dbReference type="SUPFAM" id="SSF52540">
    <property type="entry name" value="P-loop containing nucleoside triphosphate hydrolases"/>
    <property type="match status" value="1"/>
</dbReference>
<feature type="transmembrane region" description="Helical" evidence="11">
    <location>
        <begin position="65"/>
        <end position="84"/>
    </location>
</feature>
<dbReference type="Proteomes" id="UP000192920">
    <property type="component" value="Unassembled WGS sequence"/>
</dbReference>
<evidence type="ECO:0000256" key="7">
    <source>
        <dbReference type="ARBA" id="ARBA00022967"/>
    </source>
</evidence>
<feature type="domain" description="ABC transporter" evidence="12">
    <location>
        <begin position="342"/>
        <end position="578"/>
    </location>
</feature>
<evidence type="ECO:0000256" key="3">
    <source>
        <dbReference type="ARBA" id="ARBA00022475"/>
    </source>
</evidence>
<dbReference type="Pfam" id="PF00664">
    <property type="entry name" value="ABC_membrane"/>
    <property type="match status" value="1"/>
</dbReference>
<name>A0A1Y6BDP1_9NEIS</name>
<feature type="domain" description="ABC transmembrane type-1" evidence="13">
    <location>
        <begin position="28"/>
        <end position="310"/>
    </location>
</feature>
<dbReference type="Pfam" id="PF00005">
    <property type="entry name" value="ABC_tran"/>
    <property type="match status" value="1"/>
</dbReference>
<keyword evidence="9" id="KW-0445">Lipid transport</keyword>
<dbReference type="GO" id="GO:0005886">
    <property type="term" value="C:plasma membrane"/>
    <property type="evidence" value="ECO:0007669"/>
    <property type="project" value="UniProtKB-SubCell"/>
</dbReference>
<evidence type="ECO:0000256" key="6">
    <source>
        <dbReference type="ARBA" id="ARBA00022840"/>
    </source>
</evidence>
<evidence type="ECO:0000313" key="15">
    <source>
        <dbReference type="Proteomes" id="UP000192920"/>
    </source>
</evidence>
<comment type="subcellular location">
    <subcellularLocation>
        <location evidence="1">Cell membrane</location>
        <topology evidence="1">Multi-pass membrane protein</topology>
    </subcellularLocation>
</comment>
<evidence type="ECO:0000256" key="1">
    <source>
        <dbReference type="ARBA" id="ARBA00004651"/>
    </source>
</evidence>
<evidence type="ECO:0000256" key="4">
    <source>
        <dbReference type="ARBA" id="ARBA00022692"/>
    </source>
</evidence>
<dbReference type="PANTHER" id="PTHR43394">
    <property type="entry name" value="ATP-DEPENDENT PERMEASE MDL1, MITOCHONDRIAL"/>
    <property type="match status" value="1"/>
</dbReference>
<evidence type="ECO:0000259" key="12">
    <source>
        <dbReference type="PROSITE" id="PS50893"/>
    </source>
</evidence>
<dbReference type="PROSITE" id="PS50929">
    <property type="entry name" value="ABC_TM1F"/>
    <property type="match status" value="1"/>
</dbReference>
<dbReference type="STRING" id="1123014.SAMN02745746_00795"/>
<gene>
    <name evidence="14" type="ORF">SAMN02745746_00795</name>
</gene>
<keyword evidence="4 11" id="KW-0812">Transmembrane</keyword>
<dbReference type="CDD" id="cd18552">
    <property type="entry name" value="ABC_6TM_MsbA_like"/>
    <property type="match status" value="1"/>
</dbReference>
<keyword evidence="10 11" id="KW-0472">Membrane</keyword>
<dbReference type="GO" id="GO:0034040">
    <property type="term" value="F:ATPase-coupled lipid transmembrane transporter activity"/>
    <property type="evidence" value="ECO:0007669"/>
    <property type="project" value="InterPro"/>
</dbReference>
<dbReference type="InterPro" id="IPR011917">
    <property type="entry name" value="ABC_transpr_lipidA"/>
</dbReference>
<keyword evidence="2" id="KW-0813">Transport</keyword>
<evidence type="ECO:0000256" key="10">
    <source>
        <dbReference type="ARBA" id="ARBA00023136"/>
    </source>
</evidence>
<keyword evidence="3" id="KW-1003">Cell membrane</keyword>
<evidence type="ECO:0000256" key="2">
    <source>
        <dbReference type="ARBA" id="ARBA00022448"/>
    </source>
</evidence>
<dbReference type="PANTHER" id="PTHR43394:SF1">
    <property type="entry name" value="ATP-BINDING CASSETTE SUB-FAMILY B MEMBER 10, MITOCHONDRIAL"/>
    <property type="match status" value="1"/>
</dbReference>
<dbReference type="SMART" id="SM00382">
    <property type="entry name" value="AAA"/>
    <property type="match status" value="1"/>
</dbReference>
<evidence type="ECO:0000259" key="13">
    <source>
        <dbReference type="PROSITE" id="PS50929"/>
    </source>
</evidence>
<dbReference type="InterPro" id="IPR003439">
    <property type="entry name" value="ABC_transporter-like_ATP-bd"/>
</dbReference>
<organism evidence="14 15">
    <name type="scientific">Pseudogulbenkiania subflava DSM 22618</name>
    <dbReference type="NCBI Taxonomy" id="1123014"/>
    <lineage>
        <taxon>Bacteria</taxon>
        <taxon>Pseudomonadati</taxon>
        <taxon>Pseudomonadota</taxon>
        <taxon>Betaproteobacteria</taxon>
        <taxon>Neisseriales</taxon>
        <taxon>Chromobacteriaceae</taxon>
        <taxon>Pseudogulbenkiania</taxon>
    </lineage>
</organism>
<feature type="transmembrane region" description="Helical" evidence="11">
    <location>
        <begin position="22"/>
        <end position="44"/>
    </location>
</feature>
<evidence type="ECO:0000256" key="11">
    <source>
        <dbReference type="SAM" id="Phobius"/>
    </source>
</evidence>
<reference evidence="15" key="1">
    <citation type="submission" date="2017-04" db="EMBL/GenBank/DDBJ databases">
        <authorList>
            <person name="Varghese N."/>
            <person name="Submissions S."/>
        </authorList>
    </citation>
    <scope>NUCLEOTIDE SEQUENCE [LARGE SCALE GENOMIC DNA]</scope>
    <source>
        <strain evidence="15">DSM 22618</strain>
    </source>
</reference>
<proteinExistence type="predicted"/>
<dbReference type="FunFam" id="3.40.50.300:FF:000218">
    <property type="entry name" value="Multidrug ABC transporter ATP-binding protein"/>
    <property type="match status" value="1"/>
</dbReference>
<dbReference type="RefSeq" id="WP_085275138.1">
    <property type="nucleotide sequence ID" value="NZ_FXAG01000003.1"/>
</dbReference>
<dbReference type="EMBL" id="FXAG01000003">
    <property type="protein sequence ID" value="SMF02345.1"/>
    <property type="molecule type" value="Genomic_DNA"/>
</dbReference>
<dbReference type="InterPro" id="IPR011527">
    <property type="entry name" value="ABC1_TM_dom"/>
</dbReference>
<sequence>MPDSKAIGSLELYKRLLRYLRAYWRVFLASLLAMVVAAATEPAFARLMKPLIDGGFVQKDSAAMIWTPLAIVGLFVLRGVTSYINEYSTSYLSGHLVQRLREEMFGKLMQLPVRYFDDHPSGRLLSRIAFDVNQVTEAGFNIITVVVKDGITVLGLLGLLLYTDWQLTLICLAVLPLVTLIVRVVGKRLRGLSHQNQHNMALLTQVLGETIDCQRVVKIYGGQAYEAERFQRAAESIRHNGVKQSSMSSLNTGVTQLVISMALALILYFATARAQHGSFTAGDFMSFLTAMLMLFAPVKRITSISQALQRGLAAAESVFGFLDEAPEADLGTKRLAETRGALSFRHVSFRYPHAERDAIADLSLDVKPGETVALVGSSGSGKTTLVSLIPRFYDPDAGSISLDGVPLTDIEQASLRSHIALVSQDVVLFNDSVAANIAYGRIGQVSREEIVAAARAANALDFIEAMPEGFDTLIGENGVRLSGGQRQRLAIARALLKNAPILILDEATSALDTQSERLVQAALERLMQNRTTIVIAHRLSTIENADRIAVMDQGRIIEVGDHRTLLAAKGRYAQLHAIQFHDHSAHASVLGADTARE</sequence>
<dbReference type="NCBIfam" id="TIGR02203">
    <property type="entry name" value="MsbA_lipidA"/>
    <property type="match status" value="1"/>
</dbReference>
<evidence type="ECO:0000256" key="8">
    <source>
        <dbReference type="ARBA" id="ARBA00022989"/>
    </source>
</evidence>
<feature type="transmembrane region" description="Helical" evidence="11">
    <location>
        <begin position="253"/>
        <end position="271"/>
    </location>
</feature>
<evidence type="ECO:0000256" key="9">
    <source>
        <dbReference type="ARBA" id="ARBA00023055"/>
    </source>
</evidence>
<dbReference type="InterPro" id="IPR039421">
    <property type="entry name" value="Type_1_exporter"/>
</dbReference>
<dbReference type="PROSITE" id="PS50893">
    <property type="entry name" value="ABC_TRANSPORTER_2"/>
    <property type="match status" value="1"/>
</dbReference>
<dbReference type="GO" id="GO:0005524">
    <property type="term" value="F:ATP binding"/>
    <property type="evidence" value="ECO:0007669"/>
    <property type="project" value="UniProtKB-KW"/>
</dbReference>
<keyword evidence="8 11" id="KW-1133">Transmembrane helix</keyword>
<dbReference type="Gene3D" id="3.40.50.300">
    <property type="entry name" value="P-loop containing nucleotide triphosphate hydrolases"/>
    <property type="match status" value="1"/>
</dbReference>
<dbReference type="InterPro" id="IPR017871">
    <property type="entry name" value="ABC_transporter-like_CS"/>
</dbReference>
<dbReference type="InterPro" id="IPR027417">
    <property type="entry name" value="P-loop_NTPase"/>
</dbReference>
<evidence type="ECO:0000256" key="5">
    <source>
        <dbReference type="ARBA" id="ARBA00022741"/>
    </source>
</evidence>
<evidence type="ECO:0000313" key="14">
    <source>
        <dbReference type="EMBL" id="SMF02345.1"/>
    </source>
</evidence>
<accession>A0A1Y6BDP1</accession>
<dbReference type="SUPFAM" id="SSF90123">
    <property type="entry name" value="ABC transporter transmembrane region"/>
    <property type="match status" value="1"/>
</dbReference>
<dbReference type="Gene3D" id="1.20.1560.10">
    <property type="entry name" value="ABC transporter type 1, transmembrane domain"/>
    <property type="match status" value="2"/>
</dbReference>
<keyword evidence="15" id="KW-1185">Reference proteome</keyword>
<dbReference type="AlphaFoldDB" id="A0A1Y6BDP1"/>
<dbReference type="InterPro" id="IPR003593">
    <property type="entry name" value="AAA+_ATPase"/>
</dbReference>
<feature type="transmembrane region" description="Helical" evidence="11">
    <location>
        <begin position="165"/>
        <end position="185"/>
    </location>
</feature>
<dbReference type="GO" id="GO:0016887">
    <property type="term" value="F:ATP hydrolysis activity"/>
    <property type="evidence" value="ECO:0007669"/>
    <property type="project" value="InterPro"/>
</dbReference>